<dbReference type="EMBL" id="QHJQ01000005">
    <property type="protein sequence ID" value="PXA04013.1"/>
    <property type="molecule type" value="Genomic_DNA"/>
</dbReference>
<dbReference type="RefSeq" id="WP_146209303.1">
    <property type="nucleotide sequence ID" value="NZ_QHJQ01000005.1"/>
</dbReference>
<protein>
    <recommendedName>
        <fullName evidence="3">PD-(D/E)XK endonuclease-like domain-containing protein</fullName>
    </recommendedName>
</protein>
<comment type="caution">
    <text evidence="1">The sequence shown here is derived from an EMBL/GenBank/DDBJ whole genome shotgun (WGS) entry which is preliminary data.</text>
</comment>
<gene>
    <name evidence="1" type="ORF">DDZ13_08180</name>
</gene>
<sequence>MKVTEIARSLPSEAKDSFRWRFATPSLIYSIPLLKGQPFGSPVAVGEKFHSSLERFWSGQHVEPWFYGACLGVMAGVEELGVDIATIRTEVAIRSNKTWGVIDFIGSSGDRSIVGEVKTTCGKFLRAPSPDEVCQASLYGALQGSEAPLLVFFRVCFRSSRVAVYLSDECKEYIDRAKEILAA</sequence>
<organism evidence="1 2">
    <name type="scientific">Coraliomargarita sinensis</name>
    <dbReference type="NCBI Taxonomy" id="2174842"/>
    <lineage>
        <taxon>Bacteria</taxon>
        <taxon>Pseudomonadati</taxon>
        <taxon>Verrucomicrobiota</taxon>
        <taxon>Opitutia</taxon>
        <taxon>Puniceicoccales</taxon>
        <taxon>Coraliomargaritaceae</taxon>
        <taxon>Coraliomargarita</taxon>
    </lineage>
</organism>
<accession>A0A317ZIH2</accession>
<evidence type="ECO:0000313" key="2">
    <source>
        <dbReference type="Proteomes" id="UP000247099"/>
    </source>
</evidence>
<reference evidence="1 2" key="1">
    <citation type="submission" date="2018-05" db="EMBL/GenBank/DDBJ databases">
        <title>Coraliomargarita sinensis sp. nov., isolated from a marine solar saltern.</title>
        <authorList>
            <person name="Zhou L.Y."/>
        </authorList>
    </citation>
    <scope>NUCLEOTIDE SEQUENCE [LARGE SCALE GENOMIC DNA]</scope>
    <source>
        <strain evidence="1 2">WN38</strain>
    </source>
</reference>
<evidence type="ECO:0008006" key="3">
    <source>
        <dbReference type="Google" id="ProtNLM"/>
    </source>
</evidence>
<dbReference type="Proteomes" id="UP000247099">
    <property type="component" value="Unassembled WGS sequence"/>
</dbReference>
<dbReference type="AlphaFoldDB" id="A0A317ZIH2"/>
<name>A0A317ZIH2_9BACT</name>
<proteinExistence type="predicted"/>
<dbReference type="InParanoid" id="A0A317ZIH2"/>
<evidence type="ECO:0000313" key="1">
    <source>
        <dbReference type="EMBL" id="PXA04013.1"/>
    </source>
</evidence>
<keyword evidence="2" id="KW-1185">Reference proteome</keyword>